<feature type="compositionally biased region" description="Low complexity" evidence="9">
    <location>
        <begin position="2047"/>
        <end position="2073"/>
    </location>
</feature>
<feature type="compositionally biased region" description="Polar residues" evidence="9">
    <location>
        <begin position="1563"/>
        <end position="1582"/>
    </location>
</feature>
<feature type="region of interest" description="Disordered" evidence="9">
    <location>
        <begin position="2192"/>
        <end position="2266"/>
    </location>
</feature>
<dbReference type="Pfam" id="PF00621">
    <property type="entry name" value="RhoGEF"/>
    <property type="match status" value="1"/>
</dbReference>
<dbReference type="SUPFAM" id="SSF50729">
    <property type="entry name" value="PH domain-like"/>
    <property type="match status" value="2"/>
</dbReference>
<evidence type="ECO:0000256" key="5">
    <source>
        <dbReference type="ARBA" id="ARBA00022771"/>
    </source>
</evidence>
<feature type="region of interest" description="Disordered" evidence="9">
    <location>
        <begin position="1185"/>
        <end position="1256"/>
    </location>
</feature>
<evidence type="ECO:0000259" key="11">
    <source>
        <dbReference type="PROSITE" id="PS50010"/>
    </source>
</evidence>
<evidence type="ECO:0000256" key="8">
    <source>
        <dbReference type="PROSITE-ProRule" id="PRU00091"/>
    </source>
</evidence>
<feature type="compositionally biased region" description="Basic and acidic residues" evidence="9">
    <location>
        <begin position="676"/>
        <end position="687"/>
    </location>
</feature>
<feature type="region of interest" description="Disordered" evidence="9">
    <location>
        <begin position="1134"/>
        <end position="1173"/>
    </location>
</feature>
<evidence type="ECO:0000313" key="14">
    <source>
        <dbReference type="Proteomes" id="UP000887458"/>
    </source>
</evidence>
<feature type="domain" description="PH" evidence="10">
    <location>
        <begin position="2917"/>
        <end position="3005"/>
    </location>
</feature>
<keyword evidence="5 8" id="KW-0863">Zinc-finger</keyword>
<feature type="region of interest" description="Disordered" evidence="9">
    <location>
        <begin position="2047"/>
        <end position="2093"/>
    </location>
</feature>
<evidence type="ECO:0000259" key="12">
    <source>
        <dbReference type="PROSITE" id="PS50178"/>
    </source>
</evidence>
<dbReference type="PANTHER" id="PTHR12673">
    <property type="entry name" value="FACIOGENITAL DYSPLASIA PROTEIN"/>
    <property type="match status" value="1"/>
</dbReference>
<evidence type="ECO:0000256" key="2">
    <source>
        <dbReference type="ARBA" id="ARBA00022490"/>
    </source>
</evidence>
<feature type="compositionally biased region" description="Low complexity" evidence="9">
    <location>
        <begin position="2121"/>
        <end position="2131"/>
    </location>
</feature>
<feature type="compositionally biased region" description="Basic residues" evidence="9">
    <location>
        <begin position="650"/>
        <end position="660"/>
    </location>
</feature>
<dbReference type="SUPFAM" id="SSF48065">
    <property type="entry name" value="DBL homology domain (DH-domain)"/>
    <property type="match status" value="1"/>
</dbReference>
<evidence type="ECO:0000256" key="9">
    <source>
        <dbReference type="SAM" id="MobiDB-lite"/>
    </source>
</evidence>
<evidence type="ECO:0000259" key="10">
    <source>
        <dbReference type="PROSITE" id="PS50003"/>
    </source>
</evidence>
<keyword evidence="2" id="KW-0963">Cytoplasm</keyword>
<dbReference type="SMART" id="SM00233">
    <property type="entry name" value="PH"/>
    <property type="match status" value="2"/>
</dbReference>
<sequence>MSSLESTTTNSIVNNNNNNIELENSKKIEIKLREKRQQQQQQQQNSPVESIRPLGIIIDTDLNLNEEDNNIEQQQQQQQKPNIEAYQSSDSISEQQPQQEDYNIDPALYFHNRNPTLESFRNNGNGDNDNKKINKSDSLDSQQQQQQACCTKLAFNFYNKALDSAKKHLPNRNRQKNRYSGGFPRSFGEDFHSLGPDGFYYLDNDQQTECSLDYRDLEFNRDSFLSFTGSEVIPELSEEEFFENKIQRKSLNQQQNPTNIDCTVRNFQQLPTVQGGEQTLAPIIGIMDENEPMSSTTTDQSIIKQRKGPSLFDRLFRRKDDNKNKKSRKARSESRERERRTKNIRATSLPPSTTNIGGGKHQLQQQHPVMKLGPDGQLWFEQQDGTQIISTTSTAAIDPNEAILSNVTRQSPIKLVYARPPEIIVQEVTNLTDTIDTLPRIQSPNVSSKPNQDQISTDHRTPSPPNTVDEVAEKTMLDILDDAIRQLRDESSNQMISPIYVNENIQPESSPTDQNKLGKQDKKSTKSTSPKFGRKKRKLPGYSSSPMAKFKDIRMTKPKFFRKFHSKNPKKMKETSQPTVELKDSKRNSDVDPTQVVAEANVPEITIDEVSPSSSNIQDDDDMNNVEIVDIEQKVEEPQPPFLLSSNDKPKKKLVRKSKINLKSVRIPRSFRKISKKDDNHDDDGFSKKISPPKSPQPSTTDLKEKLKNPFNRQNKQQQQKQKHHFIRQLPRLPDIPESRNSTLNSQQHLYEGIKGSPQLNQRPYHNNSLEIEFPVGIPLDQPYEEFDDNNESGSGLSPFHRYPDQQQQDDIRNKESPIILQPELPVNNLSKLPVTEITLAKLPDSPVFDMKIPKEICERFPSSYHNQPPEILVKIPENHKFKTESLDKQSVNSVHQFNQQQQSEFSFSNSNVPDIVMMEPEFILSKRPGIEIHHHDHSPLSSDMPSILTMEIKSDDNLEPSPSSSIYVPYNPPTSTTFDSNIESNRSTTRHQMAALNDAMHEKVDKIKNMAGSFRLKMKDFIHHTKTPSSKTDPKIIDQTLKPEFKFQETDLDQPTTATTDFDASMKIEQNQQQQQEKEKEIPMDYEDPSKIIEALDNLLSESGYRLDNDDNNMEKRSKKSFKKKFPKFEFTHKPRTIEQQQWTDNVNNNHYDDNDDHNDIERPTSFARKNRERFDQIRNRAQKSFGQFADRVKQQTQQIGERTRASITRAKTKSPLSKRPDRPPPPTSSFYDDLHFASDSELSPGTGIDSLRRSTTTKVYQDLADQQERLEVYMQPVNRNQPRRPPRRHLNYDDDERRQQQHPDYMQSLPSLSVTKPKPPRPPPPNRYLTTSCQSMIPCDEEISLGTSTSSLLSSPQDKHRRRRRFPRRQRCPPEQFYKNVRLNYRPKKSYVELLQKSQPFYTMAIQQKSLERSQSTGQLYGRYKPKPIDNFGYPIPPLRRSRTLRSKPPICPPSRTIFDNSRAASVFSARSGGHGQNYSVPRDYLFINDQYRDNNNDDDQYLLKGKDFYSPYLQAPPITLNVGSQPDLQWSPFQWKVKRCRSFGETMDKQKLQSPELEETSSTTQTPDSNDTIVPSKSTTLKRSATTIVANQNYRIDNTTHRIIQPETVQQRMFKWLQSTSTTSLDTLRHRIPKNLNIIKQQQFDSDNKGLIRSRSNSKGRRQTPPPRPPPSSKMIMMMMMNRATSPSSSLSTTTTNQSISCYSTNDNYYYNNNIDNFLADTFGDDIITSTNNTLNGGDHHKHHLPLSSSSNRPLPPPPIPPRPKLIPAHYLYDVQRKQQQQQQRPLTRDVACDTSENGFEKFCQKNNNHGFLNNNRQQIEKLRRNDKNVDDDDDITLVENNSSHRFYLHNQNGHHIPNGSINLDTIASVYTDARTHQSNNTLNSNHQNQNQKSSSIKQQQQQWFDDNNVSDLDDDNTINDDISSLSSSQYQSVMDHLSNMDNNNEYLNQPEQQPAPIIKNNSFLHRYDDNDFKSSTVIIPQKTTATTTTTTESNISTTNANNIDNTSTISTTIDEYKSAAMDNQQPEKLQSFSTSADFQQQYSSLSSLSSSSQRSSMHSDHQQQQSEQQHYFDIDNDNVRNRINDDDDEKLQKQFDGLQMIDRMLRNNNNDNAGDPTTTTTIQIGGTDNKDVIGITDSTNNNDDDDLSKDNKNRQSFISTESTESTSSNESTTTTFSYSIESNKCISIPKSNDNMDGNVDGGGGGGQDQSTTDSSAALPTTSTEKSLSKQLSSDSLSSGRKAKKSKQKKYSSSLREQPNEITRPLLNATTILTDATGHANGQILSNPSLRENLSSLPKSTPNGNKPDKRYYCVHELYTTERDYVDVLIMLTEEFPKAIETHVTPKWLSTFFRPLNQVTPINKHLLKELKQRILIDWDDEPKISDIIIRICPYLKEYSIYIREFDRINFMLDDQIQSNFDFEQSLRLFENNDRCRKLSIKSYLLKPIQRLPQYNLMLKQYAKLLDPVVDHDEYEGTQEAIRIVSEVVEHMEHESRMQEQSLTLNELRNRIILTKPTKIIIPGRELIRRGYLDKVSRKEVHVRHFILFNDVLFYLTPVMNGMYKLKEELPLLGMQVEVTQNLPCEFIVRSVKRSFALFAHDEKEREEWVRDLRKAIADHTEKHLSFKNRNSVSEMLNSQHNSMELINQSITSSSPQSTLSKPSNDQRLSILSIGESDYDYPVASTSTTAIEISSKPRLGDLAPVWLHDNYVTMCHLCTEPFTILNRRHHCRACGQIFCANCSSHQFPLKYLEYKPDRVCDFCYEELKSMQNPLLSSPPRINSMFVNHQQQTDVNSDYHDYANIESTTTPQISIVSISPQNSIKSNSSNSLQHQEYHLVIKITANQLSSTSTLSHQSSTLLIGGGVNNNNNNNNNNHPHLQQQLLLRNNNIRLSSRLLKNKNVSSVLVEVKANDTNALISGWLQRYAQKKGWKRYWFVIKNMVLYTFKASEDVRALESLPLPSYDVTVSNESIKGYSAKSIIKLSHRCQPTIYFYVEQKELFKR</sequence>
<keyword evidence="6" id="KW-0862">Zinc</keyword>
<dbReference type="SMART" id="SM00064">
    <property type="entry name" value="FYVE"/>
    <property type="match status" value="1"/>
</dbReference>
<feature type="compositionally biased region" description="Basic and acidic residues" evidence="9">
    <location>
        <begin position="128"/>
        <end position="138"/>
    </location>
</feature>
<feature type="compositionally biased region" description="Basic residues" evidence="9">
    <location>
        <begin position="1361"/>
        <end position="1372"/>
    </location>
</feature>
<feature type="region of interest" description="Disordered" evidence="9">
    <location>
        <begin position="2110"/>
        <end position="2156"/>
    </location>
</feature>
<feature type="region of interest" description="Disordered" evidence="9">
    <location>
        <begin position="780"/>
        <end position="811"/>
    </location>
</feature>
<dbReference type="InterPro" id="IPR035899">
    <property type="entry name" value="DBL_dom_sf"/>
</dbReference>
<evidence type="ECO:0000313" key="13">
    <source>
        <dbReference type="EMBL" id="KAH9426953.1"/>
    </source>
</evidence>
<feature type="compositionally biased region" description="Basic and acidic residues" evidence="9">
    <location>
        <begin position="581"/>
        <end position="590"/>
    </location>
</feature>
<feature type="compositionally biased region" description="Polar residues" evidence="9">
    <location>
        <begin position="2212"/>
        <end position="2229"/>
    </location>
</feature>
<dbReference type="InterPro" id="IPR000219">
    <property type="entry name" value="DH_dom"/>
</dbReference>
<feature type="region of interest" description="Disordered" evidence="9">
    <location>
        <begin position="439"/>
        <end position="468"/>
    </location>
</feature>
<dbReference type="InterPro" id="IPR000306">
    <property type="entry name" value="Znf_FYVE"/>
</dbReference>
<dbReference type="Pfam" id="PF00169">
    <property type="entry name" value="PH"/>
    <property type="match status" value="2"/>
</dbReference>
<evidence type="ECO:0000256" key="3">
    <source>
        <dbReference type="ARBA" id="ARBA00022658"/>
    </source>
</evidence>
<feature type="compositionally biased region" description="Polar residues" evidence="9">
    <location>
        <begin position="503"/>
        <end position="515"/>
    </location>
</feature>
<feature type="compositionally biased region" description="Basic and acidic residues" evidence="9">
    <location>
        <begin position="2074"/>
        <end position="2088"/>
    </location>
</feature>
<feature type="domain" description="FYVE-type" evidence="12">
    <location>
        <begin position="2710"/>
        <end position="2769"/>
    </location>
</feature>
<keyword evidence="3" id="KW-0344">Guanine-nucleotide releasing factor</keyword>
<feature type="compositionally biased region" description="Polar residues" evidence="9">
    <location>
        <begin position="439"/>
        <end position="455"/>
    </location>
</feature>
<dbReference type="Pfam" id="PF01363">
    <property type="entry name" value="FYVE"/>
    <property type="match status" value="1"/>
</dbReference>
<feature type="compositionally biased region" description="Basic residues" evidence="9">
    <location>
        <begin position="2244"/>
        <end position="2253"/>
    </location>
</feature>
<dbReference type="InterPro" id="IPR011011">
    <property type="entry name" value="Znf_FYVE_PHD"/>
</dbReference>
<name>A0ABQ8JWF8_DERPT</name>
<feature type="region of interest" description="Disordered" evidence="9">
    <location>
        <begin position="2282"/>
        <end position="2308"/>
    </location>
</feature>
<keyword evidence="7" id="KW-0206">Cytoskeleton</keyword>
<feature type="region of interest" description="Disordered" evidence="9">
    <location>
        <begin position="33"/>
        <end position="54"/>
    </location>
</feature>
<feature type="domain" description="PH" evidence="10">
    <location>
        <begin position="2527"/>
        <end position="2619"/>
    </location>
</feature>
<feature type="compositionally biased region" description="Basic and acidic residues" evidence="9">
    <location>
        <begin position="1292"/>
        <end position="1303"/>
    </location>
</feature>
<proteinExistence type="predicted"/>
<dbReference type="PROSITE" id="PS50003">
    <property type="entry name" value="PH_DOMAIN"/>
    <property type="match status" value="2"/>
</dbReference>
<dbReference type="InterPro" id="IPR001849">
    <property type="entry name" value="PH_domain"/>
</dbReference>
<feature type="region of interest" description="Disordered" evidence="9">
    <location>
        <begin position="1881"/>
        <end position="1906"/>
    </location>
</feature>
<accession>A0ABQ8JWF8</accession>
<feature type="region of interest" description="Disordered" evidence="9">
    <location>
        <begin position="288"/>
        <end position="360"/>
    </location>
</feature>
<feature type="region of interest" description="Disordered" evidence="9">
    <location>
        <begin position="495"/>
        <end position="725"/>
    </location>
</feature>
<dbReference type="InterPro" id="IPR051092">
    <property type="entry name" value="FYVE_RhoGEF_PH"/>
</dbReference>
<organism evidence="13 14">
    <name type="scientific">Dermatophagoides pteronyssinus</name>
    <name type="common">European house dust mite</name>
    <dbReference type="NCBI Taxonomy" id="6956"/>
    <lineage>
        <taxon>Eukaryota</taxon>
        <taxon>Metazoa</taxon>
        <taxon>Ecdysozoa</taxon>
        <taxon>Arthropoda</taxon>
        <taxon>Chelicerata</taxon>
        <taxon>Arachnida</taxon>
        <taxon>Acari</taxon>
        <taxon>Acariformes</taxon>
        <taxon>Sarcoptiformes</taxon>
        <taxon>Astigmata</taxon>
        <taxon>Psoroptidia</taxon>
        <taxon>Analgoidea</taxon>
        <taxon>Pyroglyphidae</taxon>
        <taxon>Dermatophagoidinae</taxon>
        <taxon>Dermatophagoides</taxon>
    </lineage>
</organism>
<dbReference type="InterPro" id="IPR011993">
    <property type="entry name" value="PH-like_dom_sf"/>
</dbReference>
<comment type="caution">
    <text evidence="13">The sequence shown here is derived from an EMBL/GenBank/DDBJ whole genome shotgun (WGS) entry which is preliminary data.</text>
</comment>
<feature type="region of interest" description="Disordered" evidence="9">
    <location>
        <begin position="1737"/>
        <end position="1762"/>
    </location>
</feature>
<evidence type="ECO:0000256" key="6">
    <source>
        <dbReference type="ARBA" id="ARBA00022833"/>
    </source>
</evidence>
<feature type="compositionally biased region" description="Polar residues" evidence="9">
    <location>
        <begin position="2110"/>
        <end position="2120"/>
    </location>
</feature>
<evidence type="ECO:0000256" key="7">
    <source>
        <dbReference type="ARBA" id="ARBA00023212"/>
    </source>
</evidence>
<dbReference type="PROSITE" id="PS50010">
    <property type="entry name" value="DH_2"/>
    <property type="match status" value="1"/>
</dbReference>
<dbReference type="InterPro" id="IPR013083">
    <property type="entry name" value="Znf_RING/FYVE/PHD"/>
</dbReference>
<dbReference type="Gene3D" id="1.20.900.10">
    <property type="entry name" value="Dbl homology (DH) domain"/>
    <property type="match status" value="1"/>
</dbReference>
<feature type="compositionally biased region" description="Polar residues" evidence="9">
    <location>
        <begin position="85"/>
        <end position="98"/>
    </location>
</feature>
<dbReference type="InterPro" id="IPR017455">
    <property type="entry name" value="Znf_FYVE-rel"/>
</dbReference>
<feature type="compositionally biased region" description="Basic and acidic residues" evidence="9">
    <location>
        <begin position="314"/>
        <end position="341"/>
    </location>
</feature>
<feature type="region of interest" description="Disordered" evidence="9">
    <location>
        <begin position="1349"/>
        <end position="1372"/>
    </location>
</feature>
<dbReference type="PROSITE" id="PS50178">
    <property type="entry name" value="ZF_FYVE"/>
    <property type="match status" value="1"/>
</dbReference>
<feature type="compositionally biased region" description="Polar residues" evidence="9">
    <location>
        <begin position="2286"/>
        <end position="2307"/>
    </location>
</feature>
<reference evidence="13 14" key="2">
    <citation type="journal article" date="2022" name="Mol. Biol. Evol.">
        <title>Comparative Genomics Reveals Insights into the Divergent Evolution of Astigmatic Mites and Household Pest Adaptations.</title>
        <authorList>
            <person name="Xiong Q."/>
            <person name="Wan A.T."/>
            <person name="Liu X."/>
            <person name="Fung C.S."/>
            <person name="Xiao X."/>
            <person name="Malainual N."/>
            <person name="Hou J."/>
            <person name="Wang L."/>
            <person name="Wang M."/>
            <person name="Yang K.Y."/>
            <person name="Cui Y."/>
            <person name="Leung E.L."/>
            <person name="Nong W."/>
            <person name="Shin S.K."/>
            <person name="Au S.W."/>
            <person name="Jeong K.Y."/>
            <person name="Chew F.T."/>
            <person name="Hui J.H."/>
            <person name="Leung T.F."/>
            <person name="Tungtrongchitr A."/>
            <person name="Zhong N."/>
            <person name="Liu Z."/>
            <person name="Tsui S.K."/>
        </authorList>
    </citation>
    <scope>NUCLEOTIDE SEQUENCE [LARGE SCALE GENOMIC DNA]</scope>
    <source>
        <strain evidence="13">Derp</strain>
    </source>
</reference>
<dbReference type="EMBL" id="NJHN03000007">
    <property type="protein sequence ID" value="KAH9426953.1"/>
    <property type="molecule type" value="Genomic_DNA"/>
</dbReference>
<feature type="region of interest" description="Disordered" evidence="9">
    <location>
        <begin position="1434"/>
        <end position="1458"/>
    </location>
</feature>
<feature type="domain" description="DH" evidence="11">
    <location>
        <begin position="2312"/>
        <end position="2496"/>
    </location>
</feature>
<feature type="region of interest" description="Disordered" evidence="9">
    <location>
        <begin position="1643"/>
        <end position="1677"/>
    </location>
</feature>
<feature type="region of interest" description="Disordered" evidence="9">
    <location>
        <begin position="70"/>
        <end position="98"/>
    </location>
</feature>
<comment type="subcellular location">
    <subcellularLocation>
        <location evidence="1">Cytoplasm</location>
        <location evidence="1">Cytoskeleton</location>
    </subcellularLocation>
</comment>
<dbReference type="Gene3D" id="2.30.29.30">
    <property type="entry name" value="Pleckstrin-homology domain (PH domain)/Phosphotyrosine-binding domain (PTB)"/>
    <property type="match status" value="2"/>
</dbReference>
<protein>
    <submittedName>
        <fullName evidence="13">FYVE, RhoGEF and PH domain-containing protein 6</fullName>
    </submittedName>
</protein>
<dbReference type="Gene3D" id="3.30.40.10">
    <property type="entry name" value="Zinc/RING finger domain, C3HC4 (zinc finger)"/>
    <property type="match status" value="1"/>
</dbReference>
<dbReference type="Proteomes" id="UP000887458">
    <property type="component" value="Unassembled WGS sequence"/>
</dbReference>
<feature type="region of interest" description="Disordered" evidence="9">
    <location>
        <begin position="1549"/>
        <end position="1582"/>
    </location>
</feature>
<feature type="compositionally biased region" description="Basic residues" evidence="9">
    <location>
        <begin position="556"/>
        <end position="570"/>
    </location>
</feature>
<dbReference type="SUPFAM" id="SSF57903">
    <property type="entry name" value="FYVE/PHD zinc finger"/>
    <property type="match status" value="1"/>
</dbReference>
<keyword evidence="14" id="KW-1185">Reference proteome</keyword>
<dbReference type="PANTHER" id="PTHR12673:SF267">
    <property type="entry name" value="PROTEIN CBG10230"/>
    <property type="match status" value="1"/>
</dbReference>
<evidence type="ECO:0000256" key="1">
    <source>
        <dbReference type="ARBA" id="ARBA00004245"/>
    </source>
</evidence>
<feature type="compositionally biased region" description="Polar residues" evidence="9">
    <location>
        <begin position="344"/>
        <end position="355"/>
    </location>
</feature>
<feature type="region of interest" description="Disordered" evidence="9">
    <location>
        <begin position="1275"/>
        <end position="1334"/>
    </location>
</feature>
<feature type="compositionally biased region" description="Low complexity" evidence="9">
    <location>
        <begin position="2232"/>
        <end position="2243"/>
    </location>
</feature>
<feature type="compositionally biased region" description="Polar residues" evidence="9">
    <location>
        <begin position="292"/>
        <end position="303"/>
    </location>
</feature>
<reference evidence="13 14" key="1">
    <citation type="journal article" date="2018" name="J. Allergy Clin. Immunol.">
        <title>High-quality assembly of Dermatophagoides pteronyssinus genome and transcriptome reveals a wide range of novel allergens.</title>
        <authorList>
            <person name="Liu X.Y."/>
            <person name="Yang K.Y."/>
            <person name="Wang M.Q."/>
            <person name="Kwok J.S."/>
            <person name="Zeng X."/>
            <person name="Yang Z."/>
            <person name="Xiao X.J."/>
            <person name="Lau C.P."/>
            <person name="Li Y."/>
            <person name="Huang Z.M."/>
            <person name="Ba J.G."/>
            <person name="Yim A.K."/>
            <person name="Ouyang C.Y."/>
            <person name="Ngai S.M."/>
            <person name="Chan T.F."/>
            <person name="Leung E.L."/>
            <person name="Liu L."/>
            <person name="Liu Z.G."/>
            <person name="Tsui S.K."/>
        </authorList>
    </citation>
    <scope>NUCLEOTIDE SEQUENCE [LARGE SCALE GENOMIC DNA]</scope>
    <source>
        <strain evidence="13">Derp</strain>
    </source>
</reference>
<evidence type="ECO:0000256" key="4">
    <source>
        <dbReference type="ARBA" id="ARBA00022723"/>
    </source>
</evidence>
<keyword evidence="4" id="KW-0479">Metal-binding</keyword>
<dbReference type="SMART" id="SM00325">
    <property type="entry name" value="RhoGEF"/>
    <property type="match status" value="1"/>
</dbReference>
<dbReference type="CDD" id="cd00160">
    <property type="entry name" value="RhoGEF"/>
    <property type="match status" value="1"/>
</dbReference>
<gene>
    <name evidence="13" type="primary">FGD6</name>
    <name evidence="13" type="ORF">DERP_011622</name>
</gene>
<feature type="region of interest" description="Disordered" evidence="9">
    <location>
        <begin position="114"/>
        <end position="143"/>
    </location>
</feature>